<dbReference type="Proteomes" id="UP000782241">
    <property type="component" value="Unassembled WGS sequence"/>
</dbReference>
<dbReference type="CDD" id="cd11281">
    <property type="entry name" value="ADF_drebrin_like"/>
    <property type="match status" value="1"/>
</dbReference>
<dbReference type="PANTHER" id="PTHR10829:SF25">
    <property type="entry name" value="DREBRIN-LIKE PROTEIN"/>
    <property type="match status" value="1"/>
</dbReference>
<feature type="region of interest" description="Disordered" evidence="3">
    <location>
        <begin position="158"/>
        <end position="218"/>
    </location>
</feature>
<evidence type="ECO:0000259" key="4">
    <source>
        <dbReference type="PROSITE" id="PS50002"/>
    </source>
</evidence>
<dbReference type="PRINTS" id="PR00499">
    <property type="entry name" value="P67PHOX"/>
</dbReference>
<dbReference type="InterPro" id="IPR035718">
    <property type="entry name" value="Abp1_fungi_SH3_C2"/>
</dbReference>
<dbReference type="Pfam" id="PF00018">
    <property type="entry name" value="SH3_1"/>
    <property type="match status" value="1"/>
</dbReference>
<dbReference type="Gene3D" id="2.30.30.40">
    <property type="entry name" value="SH3 Domains"/>
    <property type="match status" value="2"/>
</dbReference>
<dbReference type="InterPro" id="IPR029006">
    <property type="entry name" value="ADF-H/Gelsolin-like_dom_sf"/>
</dbReference>
<dbReference type="PROSITE" id="PS51263">
    <property type="entry name" value="ADF_H"/>
    <property type="match status" value="1"/>
</dbReference>
<dbReference type="GO" id="GO:0030833">
    <property type="term" value="P:regulation of actin filament polymerization"/>
    <property type="evidence" value="ECO:0007669"/>
    <property type="project" value="TreeGrafter"/>
</dbReference>
<feature type="domain" description="SH3" evidence="4">
    <location>
        <begin position="784"/>
        <end position="842"/>
    </location>
</feature>
<feature type="compositionally biased region" description="Pro residues" evidence="3">
    <location>
        <begin position="760"/>
        <end position="776"/>
    </location>
</feature>
<dbReference type="GO" id="GO:0005884">
    <property type="term" value="C:actin filament"/>
    <property type="evidence" value="ECO:0007669"/>
    <property type="project" value="TreeGrafter"/>
</dbReference>
<feature type="compositionally biased region" description="Polar residues" evidence="3">
    <location>
        <begin position="470"/>
        <end position="489"/>
    </location>
</feature>
<evidence type="ECO:0000313" key="6">
    <source>
        <dbReference type="EMBL" id="KAG5657284.1"/>
    </source>
</evidence>
<feature type="compositionally biased region" description="Polar residues" evidence="3">
    <location>
        <begin position="240"/>
        <end position="249"/>
    </location>
</feature>
<dbReference type="GO" id="GO:0051015">
    <property type="term" value="F:actin filament binding"/>
    <property type="evidence" value="ECO:0007669"/>
    <property type="project" value="TreeGrafter"/>
</dbReference>
<dbReference type="FunFam" id="3.40.20.10:FF:000045">
    <property type="entry name" value="Actin binding protein, putative"/>
    <property type="match status" value="1"/>
</dbReference>
<keyword evidence="7" id="KW-1185">Reference proteome</keyword>
<feature type="region of interest" description="Disordered" evidence="3">
    <location>
        <begin position="236"/>
        <end position="266"/>
    </location>
</feature>
<name>A0A9P7KPK4_9HYPO</name>
<dbReference type="GO" id="GO:0030427">
    <property type="term" value="C:site of polarized growth"/>
    <property type="evidence" value="ECO:0007669"/>
    <property type="project" value="TreeGrafter"/>
</dbReference>
<dbReference type="InterPro" id="IPR036028">
    <property type="entry name" value="SH3-like_dom_sf"/>
</dbReference>
<evidence type="ECO:0000259" key="5">
    <source>
        <dbReference type="PROSITE" id="PS51263"/>
    </source>
</evidence>
<dbReference type="SUPFAM" id="SSF55753">
    <property type="entry name" value="Actin depolymerizing proteins"/>
    <property type="match status" value="1"/>
</dbReference>
<reference evidence="6" key="1">
    <citation type="submission" date="2021-04" db="EMBL/GenBank/DDBJ databases">
        <title>Draft genome of Fusarium avenaceum strain F156N33, isolated from an atmospheric sample in Virginia.</title>
        <authorList>
            <person name="Yang S."/>
            <person name="Vinatzer B.A."/>
            <person name="Coleman J."/>
        </authorList>
    </citation>
    <scope>NUCLEOTIDE SEQUENCE</scope>
    <source>
        <strain evidence="6">F156N33</strain>
    </source>
</reference>
<feature type="compositionally biased region" description="Basic and acidic residues" evidence="3">
    <location>
        <begin position="406"/>
        <end position="415"/>
    </location>
</feature>
<dbReference type="FunFam" id="2.30.30.40:FF:000242">
    <property type="entry name" value="Actin binding protein"/>
    <property type="match status" value="1"/>
</dbReference>
<feature type="region of interest" description="Disordered" evidence="3">
    <location>
        <begin position="280"/>
        <end position="619"/>
    </location>
</feature>
<dbReference type="PROSITE" id="PS50002">
    <property type="entry name" value="SH3"/>
    <property type="match status" value="2"/>
</dbReference>
<evidence type="ECO:0000313" key="7">
    <source>
        <dbReference type="Proteomes" id="UP000782241"/>
    </source>
</evidence>
<keyword evidence="1 2" id="KW-0728">SH3 domain</keyword>
<evidence type="ECO:0000256" key="3">
    <source>
        <dbReference type="SAM" id="MobiDB-lite"/>
    </source>
</evidence>
<protein>
    <recommendedName>
        <fullName evidence="8">Cortactin</fullName>
    </recommendedName>
</protein>
<evidence type="ECO:0008006" key="8">
    <source>
        <dbReference type="Google" id="ProtNLM"/>
    </source>
</evidence>
<dbReference type="Gene3D" id="3.40.20.10">
    <property type="entry name" value="Severin"/>
    <property type="match status" value="1"/>
</dbReference>
<dbReference type="FunFam" id="2.30.30.40:FF:000273">
    <property type="entry name" value="Actin binding protein"/>
    <property type="match status" value="1"/>
</dbReference>
<feature type="domain" description="SH3" evidence="4">
    <location>
        <begin position="690"/>
        <end position="750"/>
    </location>
</feature>
<evidence type="ECO:0000256" key="1">
    <source>
        <dbReference type="ARBA" id="ARBA00022443"/>
    </source>
</evidence>
<accession>A0A9P7KPK4</accession>
<feature type="compositionally biased region" description="Polar residues" evidence="3">
    <location>
        <begin position="161"/>
        <end position="170"/>
    </location>
</feature>
<dbReference type="Pfam" id="PF14604">
    <property type="entry name" value="SH3_9"/>
    <property type="match status" value="1"/>
</dbReference>
<feature type="compositionally biased region" description="Basic and acidic residues" evidence="3">
    <location>
        <begin position="281"/>
        <end position="290"/>
    </location>
</feature>
<feature type="compositionally biased region" description="Polar residues" evidence="3">
    <location>
        <begin position="416"/>
        <end position="445"/>
    </location>
</feature>
<proteinExistence type="predicted"/>
<dbReference type="PRINTS" id="PR00452">
    <property type="entry name" value="SH3DOMAIN"/>
</dbReference>
<dbReference type="InterPro" id="IPR035719">
    <property type="entry name" value="Abp1_fungi_SH3_C1"/>
</dbReference>
<dbReference type="PANTHER" id="PTHR10829">
    <property type="entry name" value="CORTACTIN AND DREBRIN"/>
    <property type="match status" value="1"/>
</dbReference>
<dbReference type="InterPro" id="IPR002108">
    <property type="entry name" value="ADF-H"/>
</dbReference>
<organism evidence="6 7">
    <name type="scientific">Fusarium avenaceum</name>
    <dbReference type="NCBI Taxonomy" id="40199"/>
    <lineage>
        <taxon>Eukaryota</taxon>
        <taxon>Fungi</taxon>
        <taxon>Dikarya</taxon>
        <taxon>Ascomycota</taxon>
        <taxon>Pezizomycotina</taxon>
        <taxon>Sordariomycetes</taxon>
        <taxon>Hypocreomycetidae</taxon>
        <taxon>Hypocreales</taxon>
        <taxon>Nectriaceae</taxon>
        <taxon>Fusarium</taxon>
        <taxon>Fusarium tricinctum species complex</taxon>
    </lineage>
</organism>
<dbReference type="AlphaFoldDB" id="A0A9P7KPK4"/>
<dbReference type="EMBL" id="JAGPUO010000018">
    <property type="protein sequence ID" value="KAG5657284.1"/>
    <property type="molecule type" value="Genomic_DNA"/>
</dbReference>
<feature type="compositionally biased region" description="Low complexity" evidence="3">
    <location>
        <begin position="576"/>
        <end position="585"/>
    </location>
</feature>
<dbReference type="SMART" id="SM00326">
    <property type="entry name" value="SH3"/>
    <property type="match status" value="2"/>
</dbReference>
<dbReference type="Pfam" id="PF00241">
    <property type="entry name" value="Cofilin_ADF"/>
    <property type="match status" value="1"/>
</dbReference>
<evidence type="ECO:0000256" key="2">
    <source>
        <dbReference type="PROSITE-ProRule" id="PRU00192"/>
    </source>
</evidence>
<dbReference type="CDD" id="cd11961">
    <property type="entry name" value="SH3_Abp1_fungi_C2"/>
    <property type="match status" value="1"/>
</dbReference>
<dbReference type="SUPFAM" id="SSF50044">
    <property type="entry name" value="SH3-domain"/>
    <property type="match status" value="2"/>
</dbReference>
<dbReference type="CDD" id="cd11962">
    <property type="entry name" value="SH3_Abp1_fungi_C1"/>
    <property type="match status" value="1"/>
</dbReference>
<feature type="domain" description="ADF-H" evidence="5">
    <location>
        <begin position="5"/>
        <end position="152"/>
    </location>
</feature>
<feature type="region of interest" description="Disordered" evidence="3">
    <location>
        <begin position="752"/>
        <end position="786"/>
    </location>
</feature>
<dbReference type="GO" id="GO:0030864">
    <property type="term" value="C:cortical actin cytoskeleton"/>
    <property type="evidence" value="ECO:0007669"/>
    <property type="project" value="TreeGrafter"/>
</dbReference>
<feature type="region of interest" description="Disordered" evidence="3">
    <location>
        <begin position="642"/>
        <end position="699"/>
    </location>
</feature>
<sequence length="842" mass="88073">MASLNLSINGPSIKSSYNGVVNGPPPSSASPTYAHWALFTVQAPLMNAFQDSGAKESILKVQSTGDGELADLVEDFSEGRIQFAFAKVKDPNSGLPKSILIAWCGGGVPERTKGYFTSHLAAVSKVLHGYHVQITARSESDLEVDSIMRKVADASGAKYSAGSSENTGSSAPPPPVKTKPVFTPTTSSRANPTVAARSRRDENVDEDGWGADAPPVTRTQIEKVESAYKPTRVNIADLSKQPTATTSGSAPVKRDDTPDDVVKGGYQPVGKVDIAALRAQAQKDKDDRPAPVKGSYEPVGKVDIAAIRAQAKKPAAVEEPQEEETRPVADRMAAFTQPAQSERMTSLPKPKVANKFGGAASFSGTKAPTPGGLGFGSPAAPAAPPVGAASRTFADQGGKTPAQLWAERKARERGESVSSETAPTPASPAHTGSASPVQAQKSGNEWRSGYAGKSWAPVQTGDYGRGIPGQISQENTGEQNEDTPGSPSGVSALRDRFKNTAPISAGAPPPPSSRPAEEDASPPPVPSGRPSGGFALPGLPNRPAPADEQSDDEREDPSAYETNAERGRSPSPPRVAVPVSRGPVPDVGTPPEQRAPPSIPPSQLDIPKESDLADDKEVSSTARFAGGAAAGLAVGAAAGVGAAAAAGALDREPSPEPESEPEPRRAPSPAPAPEPIAQQPQESHESHESQGGYRAVIQYDYEKAEDNEIELVEGDIVTNIEMVDEDWWMGTNSRGETGLFPSNYVELVGDDEPEQQADVSPPPPAPRAAEPEPAPQAPAAAPADAGHTAVALYDYEAAEDNELSFPEDATITNLDFPDEDWWFGHYAGKSGLFPANYVQLNQ</sequence>
<feature type="compositionally biased region" description="Low complexity" evidence="3">
    <location>
        <begin position="304"/>
        <end position="314"/>
    </location>
</feature>
<dbReference type="InterPro" id="IPR001452">
    <property type="entry name" value="SH3_domain"/>
</dbReference>
<gene>
    <name evidence="6" type="ORF">KAF25_001873</name>
</gene>
<feature type="compositionally biased region" description="Basic and acidic residues" evidence="3">
    <location>
        <begin position="606"/>
        <end position="618"/>
    </location>
</feature>
<feature type="compositionally biased region" description="Basic and acidic residues" evidence="3">
    <location>
        <begin position="252"/>
        <end position="262"/>
    </location>
</feature>
<feature type="compositionally biased region" description="Low complexity" evidence="3">
    <location>
        <begin position="376"/>
        <end position="389"/>
    </location>
</feature>
<comment type="caution">
    <text evidence="6">The sequence shown here is derived from an EMBL/GenBank/DDBJ whole genome shotgun (WGS) entry which is preliminary data.</text>
</comment>
<dbReference type="SMART" id="SM00102">
    <property type="entry name" value="ADF"/>
    <property type="match status" value="1"/>
</dbReference>